<dbReference type="AlphaFoldDB" id="A0A4V6NRU0"/>
<keyword evidence="2" id="KW-1185">Reference proteome</keyword>
<organism evidence="1 2">
    <name type="scientific">Baia soyae</name>
    <dbReference type="NCBI Taxonomy" id="1544746"/>
    <lineage>
        <taxon>Bacteria</taxon>
        <taxon>Bacillati</taxon>
        <taxon>Bacillota</taxon>
        <taxon>Bacilli</taxon>
        <taxon>Bacillales</taxon>
        <taxon>Thermoactinomycetaceae</taxon>
        <taxon>Baia</taxon>
    </lineage>
</organism>
<reference evidence="1 2" key="1">
    <citation type="submission" date="2019-03" db="EMBL/GenBank/DDBJ databases">
        <title>Genomic Encyclopedia of Type Strains, Phase IV (KMG-IV): sequencing the most valuable type-strain genomes for metagenomic binning, comparative biology and taxonomic classification.</title>
        <authorList>
            <person name="Goeker M."/>
        </authorList>
    </citation>
    <scope>NUCLEOTIDE SEQUENCE [LARGE SCALE GENOMIC DNA]</scope>
    <source>
        <strain evidence="1 2">DSM 46831</strain>
    </source>
</reference>
<proteinExistence type="predicted"/>
<evidence type="ECO:0000313" key="1">
    <source>
        <dbReference type="EMBL" id="TCP69693.1"/>
    </source>
</evidence>
<sequence>MAIHLSAEENIFHESHKRVCFIHMRVLSYWKDILDRQLKRLCSSGLYQKLDAIFITFVIDDIHNTQYIKDHIIDPLSHYDDIIQYRILPQEHLYERATLYWMHKYCSSSTNNVAVLYLHSKGVKHGETSPYKDSIDDWVNLMETVLVDHHEVVFECLKEVDACGTIFFLLPPYPPHYSGNFWWANSNYIKQLNGTIPPDYIAPEMWILSHDTVTFADIFNSGYGLAAHYYTRFPKENIPEHFQPIIYQKNGSEIKRISS</sequence>
<evidence type="ECO:0000313" key="2">
    <source>
        <dbReference type="Proteomes" id="UP000294746"/>
    </source>
</evidence>
<dbReference type="OrthoDB" id="2985849at2"/>
<protein>
    <submittedName>
        <fullName evidence="1">Uncharacterized protein</fullName>
    </submittedName>
</protein>
<gene>
    <name evidence="1" type="ORF">EDD57_1067</name>
</gene>
<name>A0A4V6NRU0_9BACL</name>
<dbReference type="Proteomes" id="UP000294746">
    <property type="component" value="Unassembled WGS sequence"/>
</dbReference>
<accession>A0A4V6NRU0</accession>
<dbReference type="EMBL" id="SLXV01000006">
    <property type="protein sequence ID" value="TCP69693.1"/>
    <property type="molecule type" value="Genomic_DNA"/>
</dbReference>
<comment type="caution">
    <text evidence="1">The sequence shown here is derived from an EMBL/GenBank/DDBJ whole genome shotgun (WGS) entry which is preliminary data.</text>
</comment>
<dbReference type="RefSeq" id="WP_131848039.1">
    <property type="nucleotide sequence ID" value="NZ_SLXV01000006.1"/>
</dbReference>